<evidence type="ECO:0000313" key="1">
    <source>
        <dbReference type="EMBL" id="WSA34248.1"/>
    </source>
</evidence>
<keyword evidence="2" id="KW-1185">Reference proteome</keyword>
<gene>
    <name evidence="1" type="ORF">OIE14_09495</name>
</gene>
<accession>A0ABZ1EJ20</accession>
<organism evidence="1 2">
    <name type="scientific">Micromonospora peucetia</name>
    <dbReference type="NCBI Taxonomy" id="47871"/>
    <lineage>
        <taxon>Bacteria</taxon>
        <taxon>Bacillati</taxon>
        <taxon>Actinomycetota</taxon>
        <taxon>Actinomycetes</taxon>
        <taxon>Micromonosporales</taxon>
        <taxon>Micromonosporaceae</taxon>
        <taxon>Micromonospora</taxon>
    </lineage>
</organism>
<sequence>MFGPARLHYTLARGDIISKAAAGEYLAQLFPGYADLAHRAVRWRTGEAERFTATDLVAAGDSVNVVADDAWRRIGN</sequence>
<protein>
    <submittedName>
        <fullName evidence="1">DUF4111 domain-containing protein</fullName>
    </submittedName>
</protein>
<dbReference type="Proteomes" id="UP001334804">
    <property type="component" value="Chromosome"/>
</dbReference>
<reference evidence="1 2" key="1">
    <citation type="submission" date="2022-10" db="EMBL/GenBank/DDBJ databases">
        <title>The complete genomes of actinobacterial strains from the NBC collection.</title>
        <authorList>
            <person name="Joergensen T.S."/>
            <person name="Alvarez Arevalo M."/>
            <person name="Sterndorff E.B."/>
            <person name="Faurdal D."/>
            <person name="Vuksanovic O."/>
            <person name="Mourched A.-S."/>
            <person name="Charusanti P."/>
            <person name="Shaw S."/>
            <person name="Blin K."/>
            <person name="Weber T."/>
        </authorList>
    </citation>
    <scope>NUCLEOTIDE SEQUENCE [LARGE SCALE GENOMIC DNA]</scope>
    <source>
        <strain evidence="1 2">NBC 01809</strain>
    </source>
</reference>
<evidence type="ECO:0000313" key="2">
    <source>
        <dbReference type="Proteomes" id="UP001334804"/>
    </source>
</evidence>
<name>A0ABZ1EJ20_9ACTN</name>
<dbReference type="EMBL" id="CP109071">
    <property type="protein sequence ID" value="WSA34248.1"/>
    <property type="molecule type" value="Genomic_DNA"/>
</dbReference>
<proteinExistence type="predicted"/>
<dbReference type="RefSeq" id="WP_141719414.1">
    <property type="nucleotide sequence ID" value="NZ_CP109071.1"/>
</dbReference>